<name>A0A517P6Z8_9PLAN</name>
<sequence>MLVPCLLALSLGWAEPPAEQQPYDPLALPTDFEAKPLDLTVHDAQRDRDVPLRVRLPNAEGPAPVLLFSHGLGGNKEGGTYLAEHWAARGYVTANLQHPGSDDAVWRDAPLGRRLAAMKQAASAGNLQSRIADVQTTLDQLKIWNEEQGHPLFGRLDLGRVGMSGHSFGAVTTQHVSGQSLGRLGPQGADPRIDAAVALSPSAPSRGTPAEAFGEVAIPWLLMTGTKDDGAGVTTQTPESRRQVFPALPPTIDRYQLVLKDAEHHAFADVRGGFGQRTRNPNHHWAIRALTTAFWDAHLRADPAAKSWLHGEGANGVLEKGDEWQARPAGK</sequence>
<keyword evidence="1 4" id="KW-0378">Hydrolase</keyword>
<proteinExistence type="predicted"/>
<organism evidence="4 5">
    <name type="scientific">Alienimonas californiensis</name>
    <dbReference type="NCBI Taxonomy" id="2527989"/>
    <lineage>
        <taxon>Bacteria</taxon>
        <taxon>Pseudomonadati</taxon>
        <taxon>Planctomycetota</taxon>
        <taxon>Planctomycetia</taxon>
        <taxon>Planctomycetales</taxon>
        <taxon>Planctomycetaceae</taxon>
        <taxon>Alienimonas</taxon>
    </lineage>
</organism>
<dbReference type="SUPFAM" id="SSF53474">
    <property type="entry name" value="alpha/beta-Hydrolases"/>
    <property type="match status" value="1"/>
</dbReference>
<evidence type="ECO:0000256" key="1">
    <source>
        <dbReference type="ARBA" id="ARBA00022801"/>
    </source>
</evidence>
<dbReference type="GO" id="GO:0003847">
    <property type="term" value="F:1-alkyl-2-acetylglycerophosphocholine esterase activity"/>
    <property type="evidence" value="ECO:0007669"/>
    <property type="project" value="TreeGrafter"/>
</dbReference>
<dbReference type="Proteomes" id="UP000318741">
    <property type="component" value="Chromosome"/>
</dbReference>
<evidence type="ECO:0000256" key="2">
    <source>
        <dbReference type="ARBA" id="ARBA00022963"/>
    </source>
</evidence>
<dbReference type="InterPro" id="IPR029058">
    <property type="entry name" value="AB_hydrolase_fold"/>
</dbReference>
<reference evidence="4 5" key="1">
    <citation type="submission" date="2019-02" db="EMBL/GenBank/DDBJ databases">
        <title>Deep-cultivation of Planctomycetes and their phenomic and genomic characterization uncovers novel biology.</title>
        <authorList>
            <person name="Wiegand S."/>
            <person name="Jogler M."/>
            <person name="Boedeker C."/>
            <person name="Pinto D."/>
            <person name="Vollmers J."/>
            <person name="Rivas-Marin E."/>
            <person name="Kohn T."/>
            <person name="Peeters S.H."/>
            <person name="Heuer A."/>
            <person name="Rast P."/>
            <person name="Oberbeckmann S."/>
            <person name="Bunk B."/>
            <person name="Jeske O."/>
            <person name="Meyerdierks A."/>
            <person name="Storesund J.E."/>
            <person name="Kallscheuer N."/>
            <person name="Luecker S."/>
            <person name="Lage O.M."/>
            <person name="Pohl T."/>
            <person name="Merkel B.J."/>
            <person name="Hornburger P."/>
            <person name="Mueller R.-W."/>
            <person name="Bruemmer F."/>
            <person name="Labrenz M."/>
            <person name="Spormann A.M."/>
            <person name="Op den Camp H."/>
            <person name="Overmann J."/>
            <person name="Amann R."/>
            <person name="Jetten M.S.M."/>
            <person name="Mascher T."/>
            <person name="Medema M.H."/>
            <person name="Devos D.P."/>
            <person name="Kaster A.-K."/>
            <person name="Ovreas L."/>
            <person name="Rohde M."/>
            <person name="Galperin M.Y."/>
            <person name="Jogler C."/>
        </authorList>
    </citation>
    <scope>NUCLEOTIDE SEQUENCE [LARGE SCALE GENOMIC DNA]</scope>
    <source>
        <strain evidence="4 5">CA12</strain>
    </source>
</reference>
<keyword evidence="3" id="KW-0443">Lipid metabolism</keyword>
<dbReference type="EMBL" id="CP036265">
    <property type="protein sequence ID" value="QDT15158.1"/>
    <property type="molecule type" value="Genomic_DNA"/>
</dbReference>
<evidence type="ECO:0000313" key="4">
    <source>
        <dbReference type="EMBL" id="QDT15158.1"/>
    </source>
</evidence>
<dbReference type="RefSeq" id="WP_145357985.1">
    <property type="nucleotide sequence ID" value="NZ_CP036265.1"/>
</dbReference>
<dbReference type="PANTHER" id="PTHR10272">
    <property type="entry name" value="PLATELET-ACTIVATING FACTOR ACETYLHYDROLASE"/>
    <property type="match status" value="1"/>
</dbReference>
<dbReference type="AlphaFoldDB" id="A0A517P6Z8"/>
<dbReference type="OrthoDB" id="192696at2"/>
<keyword evidence="5" id="KW-1185">Reference proteome</keyword>
<evidence type="ECO:0000313" key="5">
    <source>
        <dbReference type="Proteomes" id="UP000318741"/>
    </source>
</evidence>
<dbReference type="KEGG" id="acaf:CA12_12390"/>
<dbReference type="Gene3D" id="3.40.50.1820">
    <property type="entry name" value="alpha/beta hydrolase"/>
    <property type="match status" value="1"/>
</dbReference>
<keyword evidence="2" id="KW-0442">Lipid degradation</keyword>
<protein>
    <submittedName>
        <fullName evidence="4">Alpha/beta hydrolase family protein</fullName>
    </submittedName>
</protein>
<gene>
    <name evidence="4" type="ORF">CA12_12390</name>
</gene>
<evidence type="ECO:0000256" key="3">
    <source>
        <dbReference type="ARBA" id="ARBA00023098"/>
    </source>
</evidence>
<accession>A0A517P6Z8</accession>
<dbReference type="GO" id="GO:0016042">
    <property type="term" value="P:lipid catabolic process"/>
    <property type="evidence" value="ECO:0007669"/>
    <property type="project" value="UniProtKB-KW"/>
</dbReference>
<dbReference type="PANTHER" id="PTHR10272:SF0">
    <property type="entry name" value="PLATELET-ACTIVATING FACTOR ACETYLHYDROLASE"/>
    <property type="match status" value="1"/>
</dbReference>